<accession>L0DEE5</accession>
<evidence type="ECO:0000259" key="6">
    <source>
        <dbReference type="Pfam" id="PF07291"/>
    </source>
</evidence>
<evidence type="ECO:0000313" key="8">
    <source>
        <dbReference type="Proteomes" id="UP000010798"/>
    </source>
</evidence>
<feature type="domain" description="Methylamine utilisation protein MauE" evidence="6">
    <location>
        <begin position="125"/>
        <end position="218"/>
    </location>
</feature>
<name>L0DEE5_SINAD</name>
<dbReference type="STRING" id="886293.Sinac_2912"/>
<evidence type="ECO:0000256" key="5">
    <source>
        <dbReference type="SAM" id="Phobius"/>
    </source>
</evidence>
<feature type="transmembrane region" description="Helical" evidence="5">
    <location>
        <begin position="49"/>
        <end position="72"/>
    </location>
</feature>
<reference evidence="7 8" key="1">
    <citation type="submission" date="2012-02" db="EMBL/GenBank/DDBJ databases">
        <title>Complete sequence of chromosome of Singulisphaera acidiphila DSM 18658.</title>
        <authorList>
            <consortium name="US DOE Joint Genome Institute (JGI-PGF)"/>
            <person name="Lucas S."/>
            <person name="Copeland A."/>
            <person name="Lapidus A."/>
            <person name="Glavina del Rio T."/>
            <person name="Dalin E."/>
            <person name="Tice H."/>
            <person name="Bruce D."/>
            <person name="Goodwin L."/>
            <person name="Pitluck S."/>
            <person name="Peters L."/>
            <person name="Ovchinnikova G."/>
            <person name="Chertkov O."/>
            <person name="Kyrpides N."/>
            <person name="Mavromatis K."/>
            <person name="Ivanova N."/>
            <person name="Brettin T."/>
            <person name="Detter J.C."/>
            <person name="Han C."/>
            <person name="Larimer F."/>
            <person name="Land M."/>
            <person name="Hauser L."/>
            <person name="Markowitz V."/>
            <person name="Cheng J.-F."/>
            <person name="Hugenholtz P."/>
            <person name="Woyke T."/>
            <person name="Wu D."/>
            <person name="Tindall B."/>
            <person name="Pomrenke H."/>
            <person name="Brambilla E."/>
            <person name="Klenk H.-P."/>
            <person name="Eisen J.A."/>
        </authorList>
    </citation>
    <scope>NUCLEOTIDE SEQUENCE [LARGE SCALE GENOMIC DNA]</scope>
    <source>
        <strain evidence="8">ATCC BAA-1392 / DSM 18658 / VKM B-2454 / MOB10</strain>
    </source>
</reference>
<organism evidence="7 8">
    <name type="scientific">Singulisphaera acidiphila (strain ATCC BAA-1392 / DSM 18658 / VKM B-2454 / MOB10)</name>
    <dbReference type="NCBI Taxonomy" id="886293"/>
    <lineage>
        <taxon>Bacteria</taxon>
        <taxon>Pseudomonadati</taxon>
        <taxon>Planctomycetota</taxon>
        <taxon>Planctomycetia</taxon>
        <taxon>Isosphaerales</taxon>
        <taxon>Isosphaeraceae</taxon>
        <taxon>Singulisphaera</taxon>
    </lineage>
</organism>
<dbReference type="eggNOG" id="ENOG5030W5G">
    <property type="taxonomic scope" value="Bacteria"/>
</dbReference>
<dbReference type="EMBL" id="CP003364">
    <property type="protein sequence ID" value="AGA27198.1"/>
    <property type="molecule type" value="Genomic_DNA"/>
</dbReference>
<evidence type="ECO:0000256" key="3">
    <source>
        <dbReference type="ARBA" id="ARBA00022989"/>
    </source>
</evidence>
<dbReference type="GO" id="GO:0030416">
    <property type="term" value="P:methylamine metabolic process"/>
    <property type="evidence" value="ECO:0007669"/>
    <property type="project" value="InterPro"/>
</dbReference>
<feature type="transmembrane region" description="Helical" evidence="5">
    <location>
        <begin position="109"/>
        <end position="132"/>
    </location>
</feature>
<dbReference type="InterPro" id="IPR009908">
    <property type="entry name" value="Methylamine_util_MauE"/>
</dbReference>
<feature type="transmembrane region" description="Helical" evidence="5">
    <location>
        <begin position="229"/>
        <end position="250"/>
    </location>
</feature>
<evidence type="ECO:0000256" key="2">
    <source>
        <dbReference type="ARBA" id="ARBA00022692"/>
    </source>
</evidence>
<feature type="transmembrane region" description="Helical" evidence="5">
    <location>
        <begin position="20"/>
        <end position="37"/>
    </location>
</feature>
<dbReference type="OrthoDB" id="239293at2"/>
<comment type="subcellular location">
    <subcellularLocation>
        <location evidence="1">Membrane</location>
        <topology evidence="1">Multi-pass membrane protein</topology>
    </subcellularLocation>
</comment>
<dbReference type="Proteomes" id="UP000010798">
    <property type="component" value="Chromosome"/>
</dbReference>
<dbReference type="KEGG" id="saci:Sinac_2912"/>
<evidence type="ECO:0000313" key="7">
    <source>
        <dbReference type="EMBL" id="AGA27198.1"/>
    </source>
</evidence>
<evidence type="ECO:0000256" key="1">
    <source>
        <dbReference type="ARBA" id="ARBA00004141"/>
    </source>
</evidence>
<keyword evidence="3 5" id="KW-1133">Transmembrane helix</keyword>
<feature type="transmembrane region" description="Helical" evidence="5">
    <location>
        <begin position="203"/>
        <end position="223"/>
    </location>
</feature>
<feature type="transmembrane region" description="Helical" evidence="5">
    <location>
        <begin position="78"/>
        <end position="97"/>
    </location>
</feature>
<dbReference type="RefSeq" id="WP_015246347.1">
    <property type="nucleotide sequence ID" value="NC_019892.1"/>
</dbReference>
<keyword evidence="8" id="KW-1185">Reference proteome</keyword>
<proteinExistence type="predicted"/>
<keyword evidence="4 5" id="KW-0472">Membrane</keyword>
<dbReference type="HOGENOM" id="CLU_659988_0_0_0"/>
<keyword evidence="2 5" id="KW-0812">Transmembrane</keyword>
<evidence type="ECO:0000256" key="4">
    <source>
        <dbReference type="ARBA" id="ARBA00023136"/>
    </source>
</evidence>
<protein>
    <recommendedName>
        <fullName evidence="6">Methylamine utilisation protein MauE domain-containing protein</fullName>
    </recommendedName>
</protein>
<dbReference type="GO" id="GO:0016020">
    <property type="term" value="C:membrane"/>
    <property type="evidence" value="ECO:0007669"/>
    <property type="project" value="UniProtKB-SubCell"/>
</dbReference>
<feature type="transmembrane region" description="Helical" evidence="5">
    <location>
        <begin position="177"/>
        <end position="196"/>
    </location>
</feature>
<dbReference type="AlphaFoldDB" id="L0DEE5"/>
<dbReference type="Pfam" id="PF07291">
    <property type="entry name" value="MauE"/>
    <property type="match status" value="1"/>
</dbReference>
<sequence>MDLVAFASNDAGRIRDRLRIALGLATLVMLVLSWPLWTNRDGFPRVPFVAGFPELMGLASFLAFAALLAALAFTTAGIAWRGSLTLGLGILLVLILGDQHRFQPWAYQFLMIGLLLVCLPPAHALTYGRWWFAALYVYSGLSKLDVSFCNELGNLFLVTAVRPLGLEPAAWPAPARMAAILAMPLWEIGVAVALIVPKTRRLGLAAALVLHTALLWILGPWGLRHSTIVLVWNGAMMVEVAILFGSTPAVSDEGDASKRRRWVGIPARVLFWAAVILPLGERWGWLDAWPGHALYASHVERTEVFLHDAQWEELTPELQSHLQAPGPDSWRRFDLTAWSRAARGVPVYPQGRACNGLAEAIAARYGGRLLIKVVQWGHADRWTGRRSRVECLGLEAIRRLGNGYRLNSHPAG</sequence>
<gene>
    <name evidence="7" type="ordered locus">Sinac_2912</name>
</gene>